<protein>
    <submittedName>
        <fullName evidence="1">Uncharacterized protein</fullName>
    </submittedName>
</protein>
<dbReference type="EMBL" id="RMVG01000032">
    <property type="protein sequence ID" value="RPD93197.1"/>
    <property type="molecule type" value="Genomic_DNA"/>
</dbReference>
<dbReference type="AlphaFoldDB" id="A0A3N4NFU4"/>
<dbReference type="Gene3D" id="3.40.50.300">
    <property type="entry name" value="P-loop containing nucleotide triphosphate hydrolases"/>
    <property type="match status" value="1"/>
</dbReference>
<organism evidence="1 2">
    <name type="scientific">Candidatus Pantoea deserta</name>
    <dbReference type="NCBI Taxonomy" id="1869313"/>
    <lineage>
        <taxon>Bacteria</taxon>
        <taxon>Pseudomonadati</taxon>
        <taxon>Pseudomonadota</taxon>
        <taxon>Gammaproteobacteria</taxon>
        <taxon>Enterobacterales</taxon>
        <taxon>Erwiniaceae</taxon>
        <taxon>Pantoea</taxon>
    </lineage>
</organism>
<dbReference type="OrthoDB" id="3322489at2"/>
<keyword evidence="2" id="KW-1185">Reference proteome</keyword>
<dbReference type="InterPro" id="IPR027417">
    <property type="entry name" value="P-loop_NTPase"/>
</dbReference>
<dbReference type="Proteomes" id="UP000281332">
    <property type="component" value="Unassembled WGS sequence"/>
</dbReference>
<gene>
    <name evidence="1" type="ORF">BBB56_22665</name>
</gene>
<accession>A0A3N4NFU4</accession>
<comment type="caution">
    <text evidence="1">The sequence shown here is derived from an EMBL/GenBank/DDBJ whole genome shotgun (WGS) entry which is preliminary data.</text>
</comment>
<dbReference type="RefSeq" id="WP_123803135.1">
    <property type="nucleotide sequence ID" value="NZ_RMVG01000032.1"/>
</dbReference>
<evidence type="ECO:0000313" key="2">
    <source>
        <dbReference type="Proteomes" id="UP000281332"/>
    </source>
</evidence>
<evidence type="ECO:0000313" key="1">
    <source>
        <dbReference type="EMBL" id="RPD93197.1"/>
    </source>
</evidence>
<name>A0A3N4NFU4_9GAMM</name>
<sequence length="73" mass="8137">MSQKFQKMFFAVFSFQPGRNVITGDNESVKSSMLLALDLVLSDSRHRVESLGIKALLSQQAYPGQASAFSYYV</sequence>
<reference evidence="1 2" key="1">
    <citation type="submission" date="2018-11" db="EMBL/GenBank/DDBJ databases">
        <title>Whole genome sequencing of Pantoea sp. RIT388.</title>
        <authorList>
            <person name="Gan H.M."/>
            <person name="Hudson A.O."/>
        </authorList>
    </citation>
    <scope>NUCLEOTIDE SEQUENCE [LARGE SCALE GENOMIC DNA]</scope>
    <source>
        <strain evidence="1 2">RIT388</strain>
    </source>
</reference>
<proteinExistence type="predicted"/>